<evidence type="ECO:0000313" key="2">
    <source>
        <dbReference type="EMBL" id="QRC92533.1"/>
    </source>
</evidence>
<feature type="chain" id="PRO_5031478768" evidence="1">
    <location>
        <begin position="23"/>
        <end position="61"/>
    </location>
</feature>
<dbReference type="VEuPathDB" id="FungiDB:JI435_402640"/>
<keyword evidence="3" id="KW-1185">Reference proteome</keyword>
<sequence>MWFPGLFTCNAFVLTMNATSDGHPEHRDMYPTPENYCLPLASMIPTSSFRVDYNVVCECKK</sequence>
<protein>
    <submittedName>
        <fullName evidence="2">Uncharacterized protein</fullName>
    </submittedName>
</protein>
<dbReference type="AlphaFoldDB" id="A0A7U2HVT1"/>
<evidence type="ECO:0000313" key="3">
    <source>
        <dbReference type="Proteomes" id="UP000663193"/>
    </source>
</evidence>
<feature type="signal peptide" evidence="1">
    <location>
        <begin position="1"/>
        <end position="22"/>
    </location>
</feature>
<dbReference type="EMBL" id="CP069024">
    <property type="protein sequence ID" value="QRC92533.1"/>
    <property type="molecule type" value="Genomic_DNA"/>
</dbReference>
<gene>
    <name evidence="2" type="ORF">JI435_402640</name>
</gene>
<accession>A0A7U2HVT1</accession>
<dbReference type="Proteomes" id="UP000663193">
    <property type="component" value="Chromosome 2"/>
</dbReference>
<proteinExistence type="predicted"/>
<reference evidence="3" key="1">
    <citation type="journal article" date="2021" name="BMC Genomics">
        <title>Chromosome-level genome assembly and manually-curated proteome of model necrotroph Parastagonospora nodorum Sn15 reveals a genome-wide trove of candidate effector homologs, and redundancy of virulence-related functions within an accessory chromosome.</title>
        <authorList>
            <person name="Bertazzoni S."/>
            <person name="Jones D.A.B."/>
            <person name="Phan H.T."/>
            <person name="Tan K.-C."/>
            <person name="Hane J.K."/>
        </authorList>
    </citation>
    <scope>NUCLEOTIDE SEQUENCE [LARGE SCALE GENOMIC DNA]</scope>
    <source>
        <strain evidence="3">SN15 / ATCC MYA-4574 / FGSC 10173)</strain>
    </source>
</reference>
<name>A0A7U2HVT1_PHANO</name>
<organism evidence="2 3">
    <name type="scientific">Phaeosphaeria nodorum (strain SN15 / ATCC MYA-4574 / FGSC 10173)</name>
    <name type="common">Glume blotch fungus</name>
    <name type="synonym">Parastagonospora nodorum</name>
    <dbReference type="NCBI Taxonomy" id="321614"/>
    <lineage>
        <taxon>Eukaryota</taxon>
        <taxon>Fungi</taxon>
        <taxon>Dikarya</taxon>
        <taxon>Ascomycota</taxon>
        <taxon>Pezizomycotina</taxon>
        <taxon>Dothideomycetes</taxon>
        <taxon>Pleosporomycetidae</taxon>
        <taxon>Pleosporales</taxon>
        <taxon>Pleosporineae</taxon>
        <taxon>Phaeosphaeriaceae</taxon>
        <taxon>Parastagonospora</taxon>
    </lineage>
</organism>
<keyword evidence="1" id="KW-0732">Signal</keyword>
<evidence type="ECO:0000256" key="1">
    <source>
        <dbReference type="SAM" id="SignalP"/>
    </source>
</evidence>